<dbReference type="STRING" id="89093.SAMN04488558_10956"/>
<proteinExistence type="predicted"/>
<dbReference type="EMBL" id="FOEN01000009">
    <property type="protein sequence ID" value="SEQ37657.1"/>
    <property type="molecule type" value="Genomic_DNA"/>
</dbReference>
<gene>
    <name evidence="1" type="ORF">SAMN04488558_10956</name>
</gene>
<dbReference type="RefSeq" id="WP_092572415.1">
    <property type="nucleotide sequence ID" value="NZ_FOEN01000009.1"/>
</dbReference>
<dbReference type="OrthoDB" id="8704087at2"/>
<reference evidence="1 2" key="1">
    <citation type="submission" date="2016-10" db="EMBL/GenBank/DDBJ databases">
        <authorList>
            <person name="de Groot N.N."/>
        </authorList>
    </citation>
    <scope>NUCLEOTIDE SEQUENCE [LARGE SCALE GENOMIC DNA]</scope>
    <source>
        <strain evidence="1 2">DSM 15695</strain>
    </source>
</reference>
<evidence type="ECO:0000313" key="1">
    <source>
        <dbReference type="EMBL" id="SEQ37657.1"/>
    </source>
</evidence>
<name>A0A1H9FIB6_9LACT</name>
<accession>A0A1H9FIB6</accession>
<dbReference type="Proteomes" id="UP000198833">
    <property type="component" value="Unassembled WGS sequence"/>
</dbReference>
<protein>
    <submittedName>
        <fullName evidence="1">Uncharacterized protein</fullName>
    </submittedName>
</protein>
<dbReference type="AlphaFoldDB" id="A0A1H9FIB6"/>
<sequence length="253" mass="29772">MKRKNLYIHYDSVTNHVMTRGINFVANDFLDRYFPDNMILAEAPQDYGRYDSLTNFKILRGKIEIQDYLSSVVKAGLRISNWIDFESVEAIHQLAPSEIAEILYLFHANKSLRSAFFYKLQNNYVYLTLPNGLNKVYYRYVSHFYPRFQRAMKEQMVELINEGNPLAFLRKTHVQSMVEDRVEEIAPIFATGLKVNFNQAYQKGTRWYVPLNIIEDQLTLLSRDQRPSDHIGFIIYDTNGEQWDVELKLSDTD</sequence>
<organism evidence="1 2">
    <name type="scientific">Ignavigranum ruoffiae</name>
    <dbReference type="NCBI Taxonomy" id="89093"/>
    <lineage>
        <taxon>Bacteria</taxon>
        <taxon>Bacillati</taxon>
        <taxon>Bacillota</taxon>
        <taxon>Bacilli</taxon>
        <taxon>Lactobacillales</taxon>
        <taxon>Aerococcaceae</taxon>
        <taxon>Ignavigranum</taxon>
    </lineage>
</organism>
<keyword evidence="2" id="KW-1185">Reference proteome</keyword>
<evidence type="ECO:0000313" key="2">
    <source>
        <dbReference type="Proteomes" id="UP000198833"/>
    </source>
</evidence>